<sequence length="108" mass="10935">MTTTLKNYLTSNVGTSSTTVYNPTTAGIQATVIGLTLANTTTSPVNASVTITSGATTVFIVKNTAVPAGNSLSVLGDGKFIVEQNDVVQVISSAANSIDVVLSTVEVV</sequence>
<evidence type="ECO:0000313" key="1">
    <source>
        <dbReference type="EMBL" id="CAB4135597.1"/>
    </source>
</evidence>
<gene>
    <name evidence="1" type="ORF">UFOVP285_86</name>
</gene>
<proteinExistence type="predicted"/>
<reference evidence="1" key="1">
    <citation type="submission" date="2020-04" db="EMBL/GenBank/DDBJ databases">
        <authorList>
            <person name="Chiriac C."/>
            <person name="Salcher M."/>
            <person name="Ghai R."/>
            <person name="Kavagutti S V."/>
        </authorList>
    </citation>
    <scope>NUCLEOTIDE SEQUENCE</scope>
</reference>
<organism evidence="1">
    <name type="scientific">uncultured Caudovirales phage</name>
    <dbReference type="NCBI Taxonomy" id="2100421"/>
    <lineage>
        <taxon>Viruses</taxon>
        <taxon>Duplodnaviria</taxon>
        <taxon>Heunggongvirae</taxon>
        <taxon>Uroviricota</taxon>
        <taxon>Caudoviricetes</taxon>
        <taxon>Peduoviridae</taxon>
        <taxon>Maltschvirus</taxon>
        <taxon>Maltschvirus maltsch</taxon>
    </lineage>
</organism>
<protein>
    <submittedName>
        <fullName evidence="1">Uncharacterized protein</fullName>
    </submittedName>
</protein>
<name>A0A6J5LRC5_9CAUD</name>
<accession>A0A6J5LRC5</accession>
<dbReference type="EMBL" id="LR796300">
    <property type="protein sequence ID" value="CAB4135597.1"/>
    <property type="molecule type" value="Genomic_DNA"/>
</dbReference>